<dbReference type="GO" id="GO:0007165">
    <property type="term" value="P:signal transduction"/>
    <property type="evidence" value="ECO:0007669"/>
    <property type="project" value="InterPro"/>
</dbReference>
<dbReference type="Pfam" id="PF14299">
    <property type="entry name" value="PP2"/>
    <property type="match status" value="1"/>
</dbReference>
<dbReference type="AlphaFoldDB" id="A0A8T1XFZ8"/>
<dbReference type="PANTHER" id="PTHR32009">
    <property type="entry name" value="TMV RESISTANCE PROTEIN N-LIKE"/>
    <property type="match status" value="1"/>
</dbReference>
<evidence type="ECO:0000256" key="1">
    <source>
        <dbReference type="ARBA" id="ARBA00023027"/>
    </source>
</evidence>
<dbReference type="InterPro" id="IPR000157">
    <property type="entry name" value="TIR_dom"/>
</dbReference>
<organism evidence="3 4">
    <name type="scientific">Arabidopsis thaliana x Arabidopsis arenosa</name>
    <dbReference type="NCBI Taxonomy" id="1240361"/>
    <lineage>
        <taxon>Eukaryota</taxon>
        <taxon>Viridiplantae</taxon>
        <taxon>Streptophyta</taxon>
        <taxon>Embryophyta</taxon>
        <taxon>Tracheophyta</taxon>
        <taxon>Spermatophyta</taxon>
        <taxon>Magnoliopsida</taxon>
        <taxon>eudicotyledons</taxon>
        <taxon>Gunneridae</taxon>
        <taxon>Pentapetalae</taxon>
        <taxon>rosids</taxon>
        <taxon>malvids</taxon>
        <taxon>Brassicales</taxon>
        <taxon>Brassicaceae</taxon>
        <taxon>Camelineae</taxon>
        <taxon>Arabidopsis</taxon>
    </lineage>
</organism>
<gene>
    <name evidence="3" type="ORF">ISN45_Aa08g003390</name>
</gene>
<keyword evidence="1" id="KW-0520">NAD</keyword>
<dbReference type="InterPro" id="IPR025886">
    <property type="entry name" value="PP2-like"/>
</dbReference>
<dbReference type="FunFam" id="3.40.50.10140:FF:000007">
    <property type="entry name" value="Disease resistance protein (TIR-NBS-LRR class)"/>
    <property type="match status" value="1"/>
</dbReference>
<reference evidence="3 4" key="1">
    <citation type="submission" date="2020-12" db="EMBL/GenBank/DDBJ databases">
        <title>Concerted genomic and epigenomic changes stabilize Arabidopsis allopolyploids.</title>
        <authorList>
            <person name="Chen Z."/>
        </authorList>
    </citation>
    <scope>NUCLEOTIDE SEQUENCE [LARGE SCALE GENOMIC DNA]</scope>
    <source>
        <strain evidence="3">Allo738</strain>
        <tissue evidence="3">Leaf</tissue>
    </source>
</reference>
<evidence type="ECO:0000313" key="3">
    <source>
        <dbReference type="EMBL" id="KAG7532675.1"/>
    </source>
</evidence>
<comment type="caution">
    <text evidence="3">The sequence shown here is derived from an EMBL/GenBank/DDBJ whole genome shotgun (WGS) entry which is preliminary data.</text>
</comment>
<dbReference type="Proteomes" id="UP000694240">
    <property type="component" value="Chromosome 13"/>
</dbReference>
<dbReference type="PROSITE" id="PS50104">
    <property type="entry name" value="TIR"/>
    <property type="match status" value="1"/>
</dbReference>
<proteinExistence type="predicted"/>
<dbReference type="PANTHER" id="PTHR32009:SF143">
    <property type="entry name" value="(RAPE) HYPOTHETICAL PROTEIN"/>
    <property type="match status" value="1"/>
</dbReference>
<protein>
    <submittedName>
        <fullName evidence="3">Toll/interleukin-1 receptor homology (TIR) domain</fullName>
    </submittedName>
</protein>
<name>A0A8T1XFZ8_9BRAS</name>
<evidence type="ECO:0000313" key="4">
    <source>
        <dbReference type="Proteomes" id="UP000694240"/>
    </source>
</evidence>
<sequence length="359" mass="41749">MAASSSDMVLRSTRPQVFINFRGEELRRGFISFLEPTLKNENINVFIDELELRGRDLQNLFVRIKESKIALVIFSKDYANSEWCLDELAKIKECMDQGNLDVIPIFYKVEPSVVKYLLGYFGENFMNLKNRYENDPERTRKWEEALASVSQKFGLPFPEKSDRTDREFINSIVVEVKRVLEHIGGKEDKRGHAKVIQRQQQEETHQGCMFNARELKISGSHNARYWTFVSISESPNDEVAFEVAKMQRNYYLEVSGFCQTEILTTGKKYEVVFVVKVEDTMSRWDVPAKVQLMVPYSNELQERELQFVDLIRNEWVDIQAGVFVAQPQNLKIAFYLYQHKSNEAKTGLLVKGAVIRPVE</sequence>
<dbReference type="SMART" id="SM00255">
    <property type="entry name" value="TIR"/>
    <property type="match status" value="1"/>
</dbReference>
<evidence type="ECO:0000259" key="2">
    <source>
        <dbReference type="PROSITE" id="PS50104"/>
    </source>
</evidence>
<keyword evidence="4" id="KW-1185">Reference proteome</keyword>
<feature type="domain" description="TIR" evidence="2">
    <location>
        <begin position="13"/>
        <end position="180"/>
    </location>
</feature>
<dbReference type="Pfam" id="PF01582">
    <property type="entry name" value="TIR"/>
    <property type="match status" value="1"/>
</dbReference>
<dbReference type="EMBL" id="JAEFBK010000013">
    <property type="protein sequence ID" value="KAG7532675.1"/>
    <property type="molecule type" value="Genomic_DNA"/>
</dbReference>
<keyword evidence="3" id="KW-0675">Receptor</keyword>
<accession>A0A8T1XFZ8</accession>